<keyword evidence="2" id="KW-1133">Transmembrane helix</keyword>
<gene>
    <name evidence="4" type="primary">LOC105053684</name>
</gene>
<protein>
    <submittedName>
        <fullName evidence="4">CLIP-associated protein-like isoform X1</fullName>
    </submittedName>
</protein>
<dbReference type="RefSeq" id="XP_019709178.1">
    <property type="nucleotide sequence ID" value="XM_019853619.2"/>
</dbReference>
<evidence type="ECO:0000256" key="2">
    <source>
        <dbReference type="SAM" id="Phobius"/>
    </source>
</evidence>
<dbReference type="InterPro" id="IPR011989">
    <property type="entry name" value="ARM-like"/>
</dbReference>
<sequence length="225" mass="25592">MHKSWRVWEEFARIVATAVSLFVTTEPTLQRVILPPVLQLLNDPNNSIMEAATLCIEEMYIHVGPQFHEELQRYHLPSSMMKEMNSRLEKLESKVRPSNGVGTHFISTELKSFTSNQKRSSPKTKSIPRESLFSGEIDVTEKPVDPIKVFFEKESIKEIEKIASTLVPEKDWSLRIAAMQRVEGLVFGGFTSSEHFCLLNSSIKILFIILLMCFFLCIGIVASIS</sequence>
<dbReference type="OrthoDB" id="46159at2759"/>
<dbReference type="PANTHER" id="PTHR21567:SF9">
    <property type="entry name" value="CLIP-ASSOCIATING PROTEIN"/>
    <property type="match status" value="1"/>
</dbReference>
<evidence type="ECO:0000313" key="4">
    <source>
        <dbReference type="RefSeq" id="XP_019709178.1"/>
    </source>
</evidence>
<dbReference type="GO" id="GO:0005819">
    <property type="term" value="C:spindle"/>
    <property type="evidence" value="ECO:0007669"/>
    <property type="project" value="UniProtKB-ARBA"/>
</dbReference>
<dbReference type="InterPro" id="IPR016024">
    <property type="entry name" value="ARM-type_fold"/>
</dbReference>
<dbReference type="Gene3D" id="1.25.10.10">
    <property type="entry name" value="Leucine-rich Repeat Variant"/>
    <property type="match status" value="1"/>
</dbReference>
<dbReference type="PANTHER" id="PTHR21567">
    <property type="entry name" value="CLASP"/>
    <property type="match status" value="1"/>
</dbReference>
<accession>A0A6J0PP12</accession>
<keyword evidence="2" id="KW-0812">Transmembrane</keyword>
<dbReference type="GO" id="GO:0000278">
    <property type="term" value="P:mitotic cell cycle"/>
    <property type="evidence" value="ECO:0007669"/>
    <property type="project" value="UniProtKB-ARBA"/>
</dbReference>
<dbReference type="Pfam" id="PF02985">
    <property type="entry name" value="HEAT"/>
    <property type="match status" value="1"/>
</dbReference>
<dbReference type="GO" id="GO:0005881">
    <property type="term" value="C:cytoplasmic microtubule"/>
    <property type="evidence" value="ECO:0007669"/>
    <property type="project" value="TreeGrafter"/>
</dbReference>
<evidence type="ECO:0000256" key="1">
    <source>
        <dbReference type="ARBA" id="ARBA00022737"/>
    </source>
</evidence>
<proteinExistence type="predicted"/>
<keyword evidence="3" id="KW-1185">Reference proteome</keyword>
<keyword evidence="2" id="KW-0472">Membrane</keyword>
<organism evidence="3 4">
    <name type="scientific">Elaeis guineensis var. tenera</name>
    <name type="common">Oil palm</name>
    <dbReference type="NCBI Taxonomy" id="51953"/>
    <lineage>
        <taxon>Eukaryota</taxon>
        <taxon>Viridiplantae</taxon>
        <taxon>Streptophyta</taxon>
        <taxon>Embryophyta</taxon>
        <taxon>Tracheophyta</taxon>
        <taxon>Spermatophyta</taxon>
        <taxon>Magnoliopsida</taxon>
        <taxon>Liliopsida</taxon>
        <taxon>Arecaceae</taxon>
        <taxon>Arecoideae</taxon>
        <taxon>Cocoseae</taxon>
        <taxon>Elaeidinae</taxon>
        <taxon>Elaeis</taxon>
    </lineage>
</organism>
<name>A0A6J0PP12_ELAGV</name>
<reference evidence="4" key="1">
    <citation type="submission" date="2025-08" db="UniProtKB">
        <authorList>
            <consortium name="RefSeq"/>
        </authorList>
    </citation>
    <scope>IDENTIFICATION</scope>
</reference>
<dbReference type="InParanoid" id="A0A6J0PP12"/>
<feature type="transmembrane region" description="Helical" evidence="2">
    <location>
        <begin position="205"/>
        <end position="224"/>
    </location>
</feature>
<dbReference type="GO" id="GO:0000226">
    <property type="term" value="P:microtubule cytoskeleton organization"/>
    <property type="evidence" value="ECO:0007669"/>
    <property type="project" value="TreeGrafter"/>
</dbReference>
<dbReference type="Proteomes" id="UP000504607">
    <property type="component" value="Chromosome 11"/>
</dbReference>
<dbReference type="SUPFAM" id="SSF48371">
    <property type="entry name" value="ARM repeat"/>
    <property type="match status" value="1"/>
</dbReference>
<dbReference type="InterPro" id="IPR000357">
    <property type="entry name" value="HEAT"/>
</dbReference>
<dbReference type="AlphaFoldDB" id="A0A6J0PP12"/>
<evidence type="ECO:0000313" key="3">
    <source>
        <dbReference type="Proteomes" id="UP000504607"/>
    </source>
</evidence>
<dbReference type="GO" id="GO:0008017">
    <property type="term" value="F:microtubule binding"/>
    <property type="evidence" value="ECO:0007669"/>
    <property type="project" value="TreeGrafter"/>
</dbReference>
<keyword evidence="1" id="KW-0677">Repeat</keyword>